<accession>A0A6A6I968</accession>
<dbReference type="InterPro" id="IPR003347">
    <property type="entry name" value="JmjC_dom"/>
</dbReference>
<evidence type="ECO:0000313" key="2">
    <source>
        <dbReference type="EMBL" id="KAF2246628.1"/>
    </source>
</evidence>
<name>A0A6A6I968_9PLEO</name>
<dbReference type="RefSeq" id="XP_033681632.1">
    <property type="nucleotide sequence ID" value="XM_033835699.1"/>
</dbReference>
<dbReference type="OrthoDB" id="3790934at2759"/>
<keyword evidence="3" id="KW-1185">Reference proteome</keyword>
<reference evidence="2" key="1">
    <citation type="journal article" date="2020" name="Stud. Mycol.">
        <title>101 Dothideomycetes genomes: a test case for predicting lifestyles and emergence of pathogens.</title>
        <authorList>
            <person name="Haridas S."/>
            <person name="Albert R."/>
            <person name="Binder M."/>
            <person name="Bloem J."/>
            <person name="Labutti K."/>
            <person name="Salamov A."/>
            <person name="Andreopoulos B."/>
            <person name="Baker S."/>
            <person name="Barry K."/>
            <person name="Bills G."/>
            <person name="Bluhm B."/>
            <person name="Cannon C."/>
            <person name="Castanera R."/>
            <person name="Culley D."/>
            <person name="Daum C."/>
            <person name="Ezra D."/>
            <person name="Gonzalez J."/>
            <person name="Henrissat B."/>
            <person name="Kuo A."/>
            <person name="Liang C."/>
            <person name="Lipzen A."/>
            <person name="Lutzoni F."/>
            <person name="Magnuson J."/>
            <person name="Mondo S."/>
            <person name="Nolan M."/>
            <person name="Ohm R."/>
            <person name="Pangilinan J."/>
            <person name="Park H.-J."/>
            <person name="Ramirez L."/>
            <person name="Alfaro M."/>
            <person name="Sun H."/>
            <person name="Tritt A."/>
            <person name="Yoshinaga Y."/>
            <person name="Zwiers L.-H."/>
            <person name="Turgeon B."/>
            <person name="Goodwin S."/>
            <person name="Spatafora J."/>
            <person name="Crous P."/>
            <person name="Grigoriev I."/>
        </authorList>
    </citation>
    <scope>NUCLEOTIDE SEQUENCE</scope>
    <source>
        <strain evidence="2">CBS 122368</strain>
    </source>
</reference>
<dbReference type="EMBL" id="ML987198">
    <property type="protein sequence ID" value="KAF2246628.1"/>
    <property type="molecule type" value="Genomic_DNA"/>
</dbReference>
<evidence type="ECO:0000313" key="3">
    <source>
        <dbReference type="Proteomes" id="UP000800094"/>
    </source>
</evidence>
<dbReference type="PROSITE" id="PS51184">
    <property type="entry name" value="JMJC"/>
    <property type="match status" value="1"/>
</dbReference>
<organism evidence="2 3">
    <name type="scientific">Trematosphaeria pertusa</name>
    <dbReference type="NCBI Taxonomy" id="390896"/>
    <lineage>
        <taxon>Eukaryota</taxon>
        <taxon>Fungi</taxon>
        <taxon>Dikarya</taxon>
        <taxon>Ascomycota</taxon>
        <taxon>Pezizomycotina</taxon>
        <taxon>Dothideomycetes</taxon>
        <taxon>Pleosporomycetidae</taxon>
        <taxon>Pleosporales</taxon>
        <taxon>Massarineae</taxon>
        <taxon>Trematosphaeriaceae</taxon>
        <taxon>Trematosphaeria</taxon>
    </lineage>
</organism>
<proteinExistence type="predicted"/>
<dbReference type="Gene3D" id="2.60.120.650">
    <property type="entry name" value="Cupin"/>
    <property type="match status" value="1"/>
</dbReference>
<sequence>MTGFRPPQTIKGIINALPDKDGSWDAFRTVLKASKLQAVDPASPSSYNSGNVFGPSDLDIPHFIQEPIFKPRLSAREVTEILLADMLGHPKRFSVFPSRGKENDELAAAKIILDVFKPLHAGTGQGLWNVVSPRLSDKYVYPRRVKDMPKRKDLLRETDVSVNIMPFGSVADLHHDIGYGTATLAQGAKLWIFYPPTKENLDAASRAYTAPRGNRSRLSKSFKEMSNGIVFIQPQNTTVWVPPFCPHATLTLQTSILVGKELYAKRKFPQRLANGNLHLAWGRVNADKKAQESEAAELLAHLKSVLMTDEKVLHADTVRAWESGHGALKQMAGDGKHGLEGFAKVWDQCTKLWNECPLCKIHVGEGRGQESGRELRSTSFMTHFQKAHCGK</sequence>
<dbReference type="GeneID" id="54589029"/>
<dbReference type="SUPFAM" id="SSF51197">
    <property type="entry name" value="Clavaminate synthase-like"/>
    <property type="match status" value="1"/>
</dbReference>
<dbReference type="AlphaFoldDB" id="A0A6A6I968"/>
<dbReference type="Proteomes" id="UP000800094">
    <property type="component" value="Unassembled WGS sequence"/>
</dbReference>
<protein>
    <recommendedName>
        <fullName evidence="1">JmjC domain-containing protein</fullName>
    </recommendedName>
</protein>
<feature type="domain" description="JmjC" evidence="1">
    <location>
        <begin position="137"/>
        <end position="300"/>
    </location>
</feature>
<gene>
    <name evidence="2" type="ORF">BU26DRAFT_606850</name>
</gene>
<evidence type="ECO:0000259" key="1">
    <source>
        <dbReference type="PROSITE" id="PS51184"/>
    </source>
</evidence>